<name>A0A0A8HXH4_CAMLA</name>
<gene>
    <name evidence="1" type="ORF">UPTC3659_1777</name>
</gene>
<evidence type="ECO:0008006" key="3">
    <source>
        <dbReference type="Google" id="ProtNLM"/>
    </source>
</evidence>
<reference evidence="1 2" key="1">
    <citation type="journal article" date="2014" name="Genome Biol. Evol.">
        <title>Comparative Genomics of the Campylobacter lari Group.</title>
        <authorList>
            <person name="Miller W.G."/>
            <person name="Yee E."/>
            <person name="Chapman M.H."/>
            <person name="Smith T.P."/>
            <person name="Bono J.L."/>
            <person name="Huynh S."/>
            <person name="Parker C.T."/>
            <person name="Vandamme P."/>
            <person name="Luong K."/>
            <person name="Korlach J."/>
        </authorList>
    </citation>
    <scope>NUCLEOTIDE SEQUENCE [LARGE SCALE GENOMIC DNA]</scope>
    <source>
        <strain evidence="2">RM3659</strain>
    </source>
</reference>
<proteinExistence type="predicted"/>
<protein>
    <recommendedName>
        <fullName evidence="3">DUF945 domain protein</fullName>
    </recommendedName>
</protein>
<sequence length="391" mass="44064">MKKIIAGVVVVVLLVIGFFTSASYINSINGKIFAQMSQDTAYYSVEDANYTKGLLNSKGSFIATLNDLPYSFKVNVDFSNNFFASNNAIISILNENEDLKGIFPNEEIFKILVSAKGGDININAKINDINFTRNDTNLVLNNTSFKIIGSEEFVKNMELNLGYVLLEQLSHEEKLEAKNIKISEFPIQKLSFNDIFSPSRNSEQNISIDSVNFISSIAFDFDKLKIFAKTAQNAQNDYDSVLKLDLAKFNLANENFMLNNINLDMNFNNLSKKAYDSLVQNSNTDIFSMMLLASQFLKANPQIILNNLSFEKEGKKFDANGQTIFTENNIKSQLHANTEILPSQIWPDFANFDTYFVDNNGSYVLDFIYDDSNKSDVTTIINGERLTINPQ</sequence>
<dbReference type="HOGENOM" id="CLU_719028_0_0_7"/>
<dbReference type="AlphaFoldDB" id="A0A0A8HXH4"/>
<evidence type="ECO:0000313" key="2">
    <source>
        <dbReference type="Proteomes" id="UP000031130"/>
    </source>
</evidence>
<dbReference type="Proteomes" id="UP000031130">
    <property type="component" value="Chromosome"/>
</dbReference>
<dbReference type="OrthoDB" id="5352924at2"/>
<dbReference type="RefSeq" id="WP_039619504.1">
    <property type="nucleotide sequence ID" value="NZ_CP007775.1"/>
</dbReference>
<dbReference type="EMBL" id="CP007775">
    <property type="protein sequence ID" value="AJD02589.1"/>
    <property type="molecule type" value="Genomic_DNA"/>
</dbReference>
<dbReference type="KEGG" id="cln:UPTC3659_1777"/>
<evidence type="ECO:0000313" key="1">
    <source>
        <dbReference type="EMBL" id="AJD02589.1"/>
    </source>
</evidence>
<accession>A0A0A8HXH4</accession>
<organism evidence="1 2">
    <name type="scientific">Campylobacter lari NCTC 11845</name>
    <dbReference type="NCBI Taxonomy" id="1388749"/>
    <lineage>
        <taxon>Bacteria</taxon>
        <taxon>Pseudomonadati</taxon>
        <taxon>Campylobacterota</taxon>
        <taxon>Epsilonproteobacteria</taxon>
        <taxon>Campylobacterales</taxon>
        <taxon>Campylobacteraceae</taxon>
        <taxon>Campylobacter</taxon>
    </lineage>
</organism>